<evidence type="ECO:0000256" key="6">
    <source>
        <dbReference type="ARBA" id="ARBA00022500"/>
    </source>
</evidence>
<dbReference type="GO" id="GO:0044781">
    <property type="term" value="P:bacterial-type flagellum organization"/>
    <property type="evidence" value="ECO:0007669"/>
    <property type="project" value="UniProtKB-KW"/>
</dbReference>
<dbReference type="GO" id="GO:0015031">
    <property type="term" value="P:protein transport"/>
    <property type="evidence" value="ECO:0007669"/>
    <property type="project" value="UniProtKB-KW"/>
</dbReference>
<dbReference type="InterPro" id="IPR053716">
    <property type="entry name" value="Flag_assembly_chemotaxis_eff"/>
</dbReference>
<dbReference type="Pfam" id="PF02050">
    <property type="entry name" value="FliJ"/>
    <property type="match status" value="1"/>
</dbReference>
<dbReference type="GO" id="GO:0006935">
    <property type="term" value="P:chemotaxis"/>
    <property type="evidence" value="ECO:0007669"/>
    <property type="project" value="UniProtKB-KW"/>
</dbReference>
<dbReference type="GO" id="GO:0009288">
    <property type="term" value="C:bacterial-type flagellum"/>
    <property type="evidence" value="ECO:0007669"/>
    <property type="project" value="InterPro"/>
</dbReference>
<evidence type="ECO:0000256" key="2">
    <source>
        <dbReference type="ARBA" id="ARBA00010004"/>
    </source>
</evidence>
<dbReference type="EMBL" id="CP017834">
    <property type="protein sequence ID" value="APJ03427.1"/>
    <property type="molecule type" value="Genomic_DNA"/>
</dbReference>
<dbReference type="KEGG" id="saqi:AXG55_05715"/>
<keyword evidence="12" id="KW-1185">Reference proteome</keyword>
<keyword evidence="7" id="KW-1005">Bacterial flagellum biogenesis</keyword>
<proteinExistence type="inferred from homology"/>
<keyword evidence="4" id="KW-0813">Transport</keyword>
<evidence type="ECO:0000256" key="3">
    <source>
        <dbReference type="ARBA" id="ARBA00020392"/>
    </source>
</evidence>
<evidence type="ECO:0000256" key="1">
    <source>
        <dbReference type="ARBA" id="ARBA00004413"/>
    </source>
</evidence>
<gene>
    <name evidence="11" type="ORF">AXG55_05715</name>
</gene>
<evidence type="ECO:0000256" key="10">
    <source>
        <dbReference type="ARBA" id="ARBA00023225"/>
    </source>
</evidence>
<dbReference type="Proteomes" id="UP000184731">
    <property type="component" value="Chromosome"/>
</dbReference>
<keyword evidence="9" id="KW-0472">Membrane</keyword>
<keyword evidence="11" id="KW-0969">Cilium</keyword>
<reference evidence="11 12" key="1">
    <citation type="submission" date="2016-10" db="EMBL/GenBank/DDBJ databases">
        <title>Silvanigrella aquatica sp. nov., isolated from a freshwater lake located in the Black Forest, Germany, description of Silvanigrellaceae fam. nov., Silvanigrellales ord. nov., reclassification of the order Bdellovibrionales in the class Oligoflexia, reclassification of the families Bacteriovoracaceae and Halobacteriovoraceae in the new order Bacteriovoracales ord. nov., and reclassification of the family Pseudobacteriovoracaceae in the order Oligoflexiales.</title>
        <authorList>
            <person name="Hahn M.W."/>
            <person name="Schmidt J."/>
            <person name="Koll U."/>
            <person name="Rohde M."/>
            <person name="Verbag S."/>
            <person name="Pitt A."/>
            <person name="Nakai R."/>
            <person name="Naganuma T."/>
            <person name="Lang E."/>
        </authorList>
    </citation>
    <scope>NUCLEOTIDE SEQUENCE [LARGE SCALE GENOMIC DNA]</scope>
    <source>
        <strain evidence="11 12">MWH-Nonnen-W8red</strain>
    </source>
</reference>
<comment type="similarity">
    <text evidence="2">Belongs to the FliJ family.</text>
</comment>
<evidence type="ECO:0000256" key="4">
    <source>
        <dbReference type="ARBA" id="ARBA00022448"/>
    </source>
</evidence>
<dbReference type="NCBIfam" id="TIGR02473">
    <property type="entry name" value="flagell_FliJ"/>
    <property type="match status" value="1"/>
</dbReference>
<dbReference type="Gene3D" id="1.10.287.1700">
    <property type="match status" value="1"/>
</dbReference>
<keyword evidence="8" id="KW-0653">Protein transport</keyword>
<evidence type="ECO:0000256" key="7">
    <source>
        <dbReference type="ARBA" id="ARBA00022795"/>
    </source>
</evidence>
<keyword evidence="6" id="KW-0145">Chemotaxis</keyword>
<keyword evidence="11" id="KW-0282">Flagellum</keyword>
<organism evidence="11 12">
    <name type="scientific">Silvanigrella aquatica</name>
    <dbReference type="NCBI Taxonomy" id="1915309"/>
    <lineage>
        <taxon>Bacteria</taxon>
        <taxon>Pseudomonadati</taxon>
        <taxon>Bdellovibrionota</taxon>
        <taxon>Oligoflexia</taxon>
        <taxon>Silvanigrellales</taxon>
        <taxon>Silvanigrellaceae</taxon>
        <taxon>Silvanigrella</taxon>
    </lineage>
</organism>
<dbReference type="GO" id="GO:0071973">
    <property type="term" value="P:bacterial-type flagellum-dependent cell motility"/>
    <property type="evidence" value="ECO:0007669"/>
    <property type="project" value="InterPro"/>
</dbReference>
<evidence type="ECO:0000313" key="11">
    <source>
        <dbReference type="EMBL" id="APJ03427.1"/>
    </source>
</evidence>
<keyword evidence="11" id="KW-0966">Cell projection</keyword>
<dbReference type="RefSeq" id="WP_233231408.1">
    <property type="nucleotide sequence ID" value="NZ_CP017834.1"/>
</dbReference>
<protein>
    <recommendedName>
        <fullName evidence="3">Flagellar FliJ protein</fullName>
    </recommendedName>
</protein>
<evidence type="ECO:0000313" key="12">
    <source>
        <dbReference type="Proteomes" id="UP000184731"/>
    </source>
</evidence>
<evidence type="ECO:0000256" key="8">
    <source>
        <dbReference type="ARBA" id="ARBA00022927"/>
    </source>
</evidence>
<name>A0A1L4CZR9_9BACT</name>
<keyword evidence="10" id="KW-1006">Bacterial flagellum protein export</keyword>
<dbReference type="AlphaFoldDB" id="A0A1L4CZR9"/>
<comment type="subcellular location">
    <subcellularLocation>
        <location evidence="1">Cell membrane</location>
        <topology evidence="1">Peripheral membrane protein</topology>
        <orientation evidence="1">Cytoplasmic side</orientation>
    </subcellularLocation>
</comment>
<sequence length="152" mass="18609">MTFQFTLQKILNLREQETEDAETKVEYAKKIIFELKKMIHEERDLYFSDRDDLNKYALQAQIHKVKLFENSLRLRQDRIMELLDNLRTCQSDLEVYQQALIQCRRNQKILENLKDLKQKEYYKVENRKEQALLDELGNQKFVRMQMQEKDDE</sequence>
<dbReference type="STRING" id="1915309.AXG55_05715"/>
<accession>A0A1L4CZR9</accession>
<dbReference type="InterPro" id="IPR012823">
    <property type="entry name" value="Flagell_FliJ"/>
</dbReference>
<evidence type="ECO:0000256" key="5">
    <source>
        <dbReference type="ARBA" id="ARBA00022475"/>
    </source>
</evidence>
<keyword evidence="5" id="KW-1003">Cell membrane</keyword>
<evidence type="ECO:0000256" key="9">
    <source>
        <dbReference type="ARBA" id="ARBA00023136"/>
    </source>
</evidence>
<dbReference type="GO" id="GO:0005886">
    <property type="term" value="C:plasma membrane"/>
    <property type="evidence" value="ECO:0007669"/>
    <property type="project" value="UniProtKB-SubCell"/>
</dbReference>